<dbReference type="EMBL" id="GIFC01000789">
    <property type="protein sequence ID" value="MXU82872.1"/>
    <property type="molecule type" value="Transcribed_RNA"/>
</dbReference>
<sequence>MLWYGVLSVVSTLIQEATSREQHFHRQIHVNASEYLGLEVLNDLPMDTLPIHDYWRKEEKMGKSYYVLRMV</sequence>
<accession>A0A6B0TSJ7</accession>
<name>A0A6B0TSJ7_IXORI</name>
<organism evidence="1">
    <name type="scientific">Ixodes ricinus</name>
    <name type="common">Common tick</name>
    <name type="synonym">Acarus ricinus</name>
    <dbReference type="NCBI Taxonomy" id="34613"/>
    <lineage>
        <taxon>Eukaryota</taxon>
        <taxon>Metazoa</taxon>
        <taxon>Ecdysozoa</taxon>
        <taxon>Arthropoda</taxon>
        <taxon>Chelicerata</taxon>
        <taxon>Arachnida</taxon>
        <taxon>Acari</taxon>
        <taxon>Parasitiformes</taxon>
        <taxon>Ixodida</taxon>
        <taxon>Ixodoidea</taxon>
        <taxon>Ixodidae</taxon>
        <taxon>Ixodinae</taxon>
        <taxon>Ixodes</taxon>
    </lineage>
</organism>
<protein>
    <submittedName>
        <fullName evidence="1">Putative secreted protein</fullName>
    </submittedName>
</protein>
<dbReference type="AlphaFoldDB" id="A0A6B0TSJ7"/>
<reference evidence="1" key="1">
    <citation type="submission" date="2019-12" db="EMBL/GenBank/DDBJ databases">
        <title>An insight into the sialome of adult female Ixodes ricinus ticks feeding for 6 days.</title>
        <authorList>
            <person name="Perner J."/>
            <person name="Ribeiro J.M.C."/>
        </authorList>
    </citation>
    <scope>NUCLEOTIDE SEQUENCE</scope>
    <source>
        <strain evidence="1">Semi-engorged</strain>
        <tissue evidence="1">Salivary glands</tissue>
    </source>
</reference>
<proteinExistence type="predicted"/>
<evidence type="ECO:0000313" key="1">
    <source>
        <dbReference type="EMBL" id="MXU82872.1"/>
    </source>
</evidence>